<keyword evidence="2" id="KW-0460">Magnesium</keyword>
<protein>
    <recommendedName>
        <fullName evidence="5">SAM-dependent methyltransferase</fullName>
    </recommendedName>
</protein>
<dbReference type="InterPro" id="IPR042086">
    <property type="entry name" value="MeTrfase_capping"/>
</dbReference>
<dbReference type="AlphaFoldDB" id="A0A2W5QG54"/>
<dbReference type="EMBL" id="QFPX01000013">
    <property type="protein sequence ID" value="PZQ53703.1"/>
    <property type="molecule type" value="Genomic_DNA"/>
</dbReference>
<dbReference type="PANTHER" id="PTHR31009">
    <property type="entry name" value="S-ADENOSYL-L-METHIONINE:CARBOXYL METHYLTRANSFERASE FAMILY PROTEIN"/>
    <property type="match status" value="1"/>
</dbReference>
<evidence type="ECO:0008006" key="5">
    <source>
        <dbReference type="Google" id="ProtNLM"/>
    </source>
</evidence>
<evidence type="ECO:0000256" key="2">
    <source>
        <dbReference type="ARBA" id="ARBA00022842"/>
    </source>
</evidence>
<accession>A0A2W5QG54</accession>
<gene>
    <name evidence="3" type="ORF">DI555_15775</name>
</gene>
<dbReference type="InterPro" id="IPR005299">
    <property type="entry name" value="MeTrfase_7"/>
</dbReference>
<dbReference type="Proteomes" id="UP000249082">
    <property type="component" value="Unassembled WGS sequence"/>
</dbReference>
<evidence type="ECO:0000256" key="1">
    <source>
        <dbReference type="ARBA" id="ARBA00022723"/>
    </source>
</evidence>
<proteinExistence type="predicted"/>
<dbReference type="GO" id="GO:0008168">
    <property type="term" value="F:methyltransferase activity"/>
    <property type="evidence" value="ECO:0007669"/>
    <property type="project" value="InterPro"/>
</dbReference>
<dbReference type="GO" id="GO:0046872">
    <property type="term" value="F:metal ion binding"/>
    <property type="evidence" value="ECO:0007669"/>
    <property type="project" value="UniProtKB-KW"/>
</dbReference>
<name>A0A2W5QG54_9SPHN</name>
<dbReference type="SUPFAM" id="SSF53335">
    <property type="entry name" value="S-adenosyl-L-methionine-dependent methyltransferases"/>
    <property type="match status" value="1"/>
</dbReference>
<dbReference type="Pfam" id="PF03492">
    <property type="entry name" value="Methyltransf_7"/>
    <property type="match status" value="1"/>
</dbReference>
<reference evidence="3 4" key="1">
    <citation type="submission" date="2017-08" db="EMBL/GenBank/DDBJ databases">
        <title>Infants hospitalized years apart are colonized by the same room-sourced microbial strains.</title>
        <authorList>
            <person name="Brooks B."/>
            <person name="Olm M.R."/>
            <person name="Firek B.A."/>
            <person name="Baker R."/>
            <person name="Thomas B.C."/>
            <person name="Morowitz M.J."/>
            <person name="Banfield J.F."/>
        </authorList>
    </citation>
    <scope>NUCLEOTIDE SEQUENCE [LARGE SCALE GENOMIC DNA]</scope>
    <source>
        <strain evidence="3">S2_005_002_R2_33</strain>
    </source>
</reference>
<comment type="caution">
    <text evidence="3">The sequence shown here is derived from an EMBL/GenBank/DDBJ whole genome shotgun (WGS) entry which is preliminary data.</text>
</comment>
<evidence type="ECO:0000313" key="4">
    <source>
        <dbReference type="Proteomes" id="UP000249082"/>
    </source>
</evidence>
<evidence type="ECO:0000313" key="3">
    <source>
        <dbReference type="EMBL" id="PZQ53703.1"/>
    </source>
</evidence>
<keyword evidence="1" id="KW-0479">Metal-binding</keyword>
<dbReference type="InterPro" id="IPR029063">
    <property type="entry name" value="SAM-dependent_MTases_sf"/>
</dbReference>
<dbReference type="Gene3D" id="1.10.1200.270">
    <property type="entry name" value="Methyltransferase, alpha-helical capping domain"/>
    <property type="match status" value="1"/>
</dbReference>
<dbReference type="Gene3D" id="3.40.50.150">
    <property type="entry name" value="Vaccinia Virus protein VP39"/>
    <property type="match status" value="1"/>
</dbReference>
<sequence length="352" mass="38862">MADPVRQPIASMARAGAYNRHSGLQHANLHSALPLWEEAVGTIAANSQGLVRIVDYGASQGRNSLLPMGTAIDLVRDHNGQRALEIIHTDLPSNDYTSLFGLLATESDSYLAGRRDVFPMAVGRSYFEQILPSDSVDLGWSSNALHWLSHNPVNVADHGWAVYSNSVLAREAVDDVLAQDLLNFLRARSRELRVGGRLVCQFMGRGGDRHGFEWMAGHFWATLLDLRREGLLDDDDTFMATSPSAGRSLEQLKAPFEQGLLPDLSVVHVSCVRSPDPFWDAYRETGDAEAFGFQWASMMCAANGPNFLAQIGRDRDPERLMKELRTRLATRLAADPQQSVSYLALLSIRKGS</sequence>
<organism evidence="3 4">
    <name type="scientific">Novosphingobium pentaromativorans</name>
    <dbReference type="NCBI Taxonomy" id="205844"/>
    <lineage>
        <taxon>Bacteria</taxon>
        <taxon>Pseudomonadati</taxon>
        <taxon>Pseudomonadota</taxon>
        <taxon>Alphaproteobacteria</taxon>
        <taxon>Sphingomonadales</taxon>
        <taxon>Sphingomonadaceae</taxon>
        <taxon>Novosphingobium</taxon>
    </lineage>
</organism>